<dbReference type="Proteomes" id="UP000036503">
    <property type="component" value="Unassembled WGS sequence"/>
</dbReference>
<evidence type="ECO:0000259" key="7">
    <source>
        <dbReference type="PROSITE" id="PS51918"/>
    </source>
</evidence>
<keyword evidence="1 5" id="KW-0949">S-adenosyl-L-methionine</keyword>
<dbReference type="InterPro" id="IPR058240">
    <property type="entry name" value="rSAM_sf"/>
</dbReference>
<evidence type="ECO:0000256" key="1">
    <source>
        <dbReference type="ARBA" id="ARBA00022691"/>
    </source>
</evidence>
<evidence type="ECO:0000313" key="8">
    <source>
        <dbReference type="EMBL" id="KMO87254.1"/>
    </source>
</evidence>
<dbReference type="RefSeq" id="WP_048513410.1">
    <property type="nucleotide sequence ID" value="NZ_FUXD01000005.1"/>
</dbReference>
<dbReference type="STRING" id="39029.BSR42_12180"/>
<keyword evidence="2" id="KW-0479">Metal-binding</keyword>
<dbReference type="SMART" id="SM00729">
    <property type="entry name" value="Elp3"/>
    <property type="match status" value="1"/>
</dbReference>
<dbReference type="SFLD" id="SFLDF00348">
    <property type="entry name" value="FeFe_hydrogenase_maturase_(Hyd"/>
    <property type="match status" value="1"/>
</dbReference>
<name>A0A0J6WXA5_9FIRM</name>
<dbReference type="GO" id="GO:0046872">
    <property type="term" value="F:metal ion binding"/>
    <property type="evidence" value="ECO:0007669"/>
    <property type="project" value="UniProtKB-KW"/>
</dbReference>
<dbReference type="Gene3D" id="3.20.20.70">
    <property type="entry name" value="Aldolase class I"/>
    <property type="match status" value="1"/>
</dbReference>
<dbReference type="GO" id="GO:0016740">
    <property type="term" value="F:transferase activity"/>
    <property type="evidence" value="ECO:0007669"/>
    <property type="project" value="TreeGrafter"/>
</dbReference>
<dbReference type="NCBIfam" id="TIGR03956">
    <property type="entry name" value="rSAM_HydE"/>
    <property type="match status" value="1"/>
</dbReference>
<dbReference type="InterPro" id="IPR007197">
    <property type="entry name" value="rSAM"/>
</dbReference>
<dbReference type="SFLD" id="SFLDS00029">
    <property type="entry name" value="Radical_SAM"/>
    <property type="match status" value="1"/>
</dbReference>
<dbReference type="SFLD" id="SFLDG01280">
    <property type="entry name" value="HydE/PylB-like"/>
    <property type="match status" value="1"/>
</dbReference>
<sequence length="368" mass="41520">MVLADILHKKELDRNDLIALLCITDPDELQALYDAAYAVKAANVGRVVYYRGLIEFSNRCIKNCRYCGIRRDNEEVERFDTARDDILAMARWSYDNHYGSLTLQSGERQDREFIEYIEALVRDIKQLSGGKLGITLCVGEQTEDTYRRWFAAGAHRYLLRIETSNPSLYATLHPQDGHHRWAVRKQCLDALRAVGYQVGTGDMIGLPGQTAADLADDILFYRDMDIDMIGMGPYVVHHHTPVGVDVMLRGLDSDQEKLRRLQLGLKMIAVTRIFLPDVNIASTTALQALHPLGRELGLKAGANVLMPIVTVPKFRSQYLLYDNKPCVDERPEQCKDCLSARVASVGDTVGLGQWGDSPHFSHKRERQG</sequence>
<dbReference type="CDD" id="cd01335">
    <property type="entry name" value="Radical_SAM"/>
    <property type="match status" value="1"/>
</dbReference>
<dbReference type="PROSITE" id="PS51918">
    <property type="entry name" value="RADICAL_SAM"/>
    <property type="match status" value="1"/>
</dbReference>
<dbReference type="OrthoDB" id="9775764at2"/>
<dbReference type="Pfam" id="PF04055">
    <property type="entry name" value="Radical_SAM"/>
    <property type="match status" value="1"/>
</dbReference>
<feature type="binding site" evidence="5">
    <location>
        <position position="67"/>
    </location>
    <ligand>
        <name>[4Fe-4S] cluster</name>
        <dbReference type="ChEBI" id="CHEBI:49883"/>
        <note>4Fe-4S-S-AdoMet</note>
    </ligand>
</feature>
<feature type="binding site" evidence="5">
    <location>
        <position position="60"/>
    </location>
    <ligand>
        <name>[4Fe-4S] cluster</name>
        <dbReference type="ChEBI" id="CHEBI:49883"/>
        <note>4Fe-4S-S-AdoMet</note>
    </ligand>
</feature>
<dbReference type="InterPro" id="IPR034422">
    <property type="entry name" value="HydE/PylB-like"/>
</dbReference>
<dbReference type="PANTHER" id="PTHR43726:SF1">
    <property type="entry name" value="BIOTIN SYNTHASE"/>
    <property type="match status" value="1"/>
</dbReference>
<dbReference type="SUPFAM" id="SSF102114">
    <property type="entry name" value="Radical SAM enzymes"/>
    <property type="match status" value="1"/>
</dbReference>
<dbReference type="InterPro" id="IPR006638">
    <property type="entry name" value="Elp3/MiaA/NifB-like_rSAM"/>
</dbReference>
<dbReference type="GO" id="GO:0051539">
    <property type="term" value="F:4 iron, 4 sulfur cluster binding"/>
    <property type="evidence" value="ECO:0007669"/>
    <property type="project" value="UniProtKB-KW"/>
</dbReference>
<dbReference type="SFLD" id="SFLDG01060">
    <property type="entry name" value="BATS_domain_containing"/>
    <property type="match status" value="1"/>
</dbReference>
<evidence type="ECO:0000256" key="6">
    <source>
        <dbReference type="PIRSR" id="PIRSR004762-2"/>
    </source>
</evidence>
<protein>
    <submittedName>
        <fullName evidence="8">Biotin synthase</fullName>
    </submittedName>
</protein>
<dbReference type="InterPro" id="IPR024021">
    <property type="entry name" value="FeFe-hyd_HydE_rSAM"/>
</dbReference>
<dbReference type="InParanoid" id="A0A0J6WXA5"/>
<comment type="caution">
    <text evidence="8">The sequence shown here is derived from an EMBL/GenBank/DDBJ whole genome shotgun (WGS) entry which is preliminary data.</text>
</comment>
<dbReference type="PANTHER" id="PTHR43726">
    <property type="entry name" value="3-METHYLORNITHINE SYNTHASE"/>
    <property type="match status" value="1"/>
</dbReference>
<evidence type="ECO:0000256" key="5">
    <source>
        <dbReference type="PIRSR" id="PIRSR004762-1"/>
    </source>
</evidence>
<organism evidence="8 9">
    <name type="scientific">Megasphaera cerevisiae DSM 20462</name>
    <dbReference type="NCBI Taxonomy" id="1122219"/>
    <lineage>
        <taxon>Bacteria</taxon>
        <taxon>Bacillati</taxon>
        <taxon>Bacillota</taxon>
        <taxon>Negativicutes</taxon>
        <taxon>Veillonellales</taxon>
        <taxon>Veillonellaceae</taxon>
        <taxon>Megasphaera</taxon>
    </lineage>
</organism>
<dbReference type="PATRIC" id="fig|1122219.3.peg.2753"/>
<dbReference type="AlphaFoldDB" id="A0A0J6WXA5"/>
<proteinExistence type="predicted"/>
<keyword evidence="9" id="KW-1185">Reference proteome</keyword>
<comment type="cofactor">
    <cofactor evidence="5">
        <name>[4Fe-4S] cluster</name>
        <dbReference type="ChEBI" id="CHEBI:49883"/>
    </cofactor>
    <text evidence="5">Binds 1 [4Fe-4S] cluster. The cluster is coordinated with 3 cysteines and an exchangeable S-adenosyl-L-methionine.</text>
</comment>
<keyword evidence="5" id="KW-0004">4Fe-4S</keyword>
<dbReference type="InterPro" id="IPR013785">
    <property type="entry name" value="Aldolase_TIM"/>
</dbReference>
<gene>
    <name evidence="8" type="ORF">AB840_03295</name>
</gene>
<dbReference type="EMBL" id="LEKT01000007">
    <property type="protein sequence ID" value="KMO87254.1"/>
    <property type="molecule type" value="Genomic_DNA"/>
</dbReference>
<keyword evidence="4 5" id="KW-0411">Iron-sulfur</keyword>
<accession>A0A0J6WXA5</accession>
<evidence type="ECO:0000256" key="3">
    <source>
        <dbReference type="ARBA" id="ARBA00023004"/>
    </source>
</evidence>
<keyword evidence="3 5" id="KW-0408">Iron</keyword>
<evidence type="ECO:0000313" key="9">
    <source>
        <dbReference type="Proteomes" id="UP000036503"/>
    </source>
</evidence>
<reference evidence="8 9" key="1">
    <citation type="submission" date="2015-06" db="EMBL/GenBank/DDBJ databases">
        <title>Draft genome sequence of beer spoilage bacterium Megasphaera cerevisiae type strain 20462.</title>
        <authorList>
            <person name="Kutumbaka K."/>
            <person name="Pasmowitz J."/>
            <person name="Mategko J."/>
            <person name="Reyes D."/>
            <person name="Friedrich A."/>
            <person name="Han S."/>
            <person name="Martens-Habbena W."/>
            <person name="Neal-McKinney J."/>
            <person name="Janagama H.K."/>
            <person name="Nadala C."/>
            <person name="Samadpour M."/>
        </authorList>
    </citation>
    <scope>NUCLEOTIDE SEQUENCE [LARGE SCALE GENOMIC DNA]</scope>
    <source>
        <strain evidence="8 9">DSM 20462</strain>
    </source>
</reference>
<feature type="binding site" evidence="5">
    <location>
        <position position="64"/>
    </location>
    <ligand>
        <name>[4Fe-4S] cluster</name>
        <dbReference type="ChEBI" id="CHEBI:49883"/>
        <note>4Fe-4S-S-AdoMet</note>
    </ligand>
</feature>
<dbReference type="PIRSF" id="PIRSF004762">
    <property type="entry name" value="CHP00423"/>
    <property type="match status" value="1"/>
</dbReference>
<evidence type="ECO:0000256" key="2">
    <source>
        <dbReference type="ARBA" id="ARBA00022723"/>
    </source>
</evidence>
<evidence type="ECO:0000256" key="4">
    <source>
        <dbReference type="ARBA" id="ARBA00023014"/>
    </source>
</evidence>
<feature type="binding site" evidence="6">
    <location>
        <position position="162"/>
    </location>
    <ligand>
        <name>S-adenosyl-L-methionine</name>
        <dbReference type="ChEBI" id="CHEBI:59789"/>
    </ligand>
</feature>
<feature type="domain" description="Radical SAM core" evidence="7">
    <location>
        <begin position="46"/>
        <end position="269"/>
    </location>
</feature>